<evidence type="ECO:0000256" key="1">
    <source>
        <dbReference type="SAM" id="Coils"/>
    </source>
</evidence>
<organism evidence="2 3">
    <name type="scientific">Bradyrhizobium elkanii</name>
    <dbReference type="NCBI Taxonomy" id="29448"/>
    <lineage>
        <taxon>Bacteria</taxon>
        <taxon>Pseudomonadati</taxon>
        <taxon>Pseudomonadota</taxon>
        <taxon>Alphaproteobacteria</taxon>
        <taxon>Hyphomicrobiales</taxon>
        <taxon>Nitrobacteraceae</taxon>
        <taxon>Bradyrhizobium</taxon>
    </lineage>
</organism>
<gene>
    <name evidence="2" type="ORF">JOH49_007177</name>
</gene>
<accession>A0A8I1Y9J8</accession>
<dbReference type="RefSeq" id="WP_209945170.1">
    <property type="nucleotide sequence ID" value="NZ_JAFICZ010000001.1"/>
</dbReference>
<keyword evidence="1" id="KW-0175">Coiled coil</keyword>
<feature type="coiled-coil region" evidence="1">
    <location>
        <begin position="23"/>
        <end position="50"/>
    </location>
</feature>
<dbReference type="AlphaFoldDB" id="A0A8I1Y9J8"/>
<comment type="caution">
    <text evidence="2">The sequence shown here is derived from an EMBL/GenBank/DDBJ whole genome shotgun (WGS) entry which is preliminary data.</text>
</comment>
<sequence>MSVSSAETYARRAKNAADPEDAIQNLVKAINELAGAIKDLETEVSRIKRR</sequence>
<evidence type="ECO:0000313" key="2">
    <source>
        <dbReference type="EMBL" id="MBP1297424.1"/>
    </source>
</evidence>
<dbReference type="EMBL" id="JAFICZ010000001">
    <property type="protein sequence ID" value="MBP1297424.1"/>
    <property type="molecule type" value="Genomic_DNA"/>
</dbReference>
<proteinExistence type="predicted"/>
<dbReference type="Proteomes" id="UP000673383">
    <property type="component" value="Unassembled WGS sequence"/>
</dbReference>
<protein>
    <submittedName>
        <fullName evidence="2">Uncharacterized protein</fullName>
    </submittedName>
</protein>
<evidence type="ECO:0000313" key="3">
    <source>
        <dbReference type="Proteomes" id="UP000673383"/>
    </source>
</evidence>
<reference evidence="2" key="1">
    <citation type="submission" date="2021-02" db="EMBL/GenBank/DDBJ databases">
        <title>Genomic Encyclopedia of Type Strains, Phase IV (KMG-V): Genome sequencing to study the core and pangenomes of soil and plant-associated prokaryotes.</title>
        <authorList>
            <person name="Whitman W."/>
        </authorList>
    </citation>
    <scope>NUCLEOTIDE SEQUENCE</scope>
    <source>
        <strain evidence="2">USDA 406</strain>
    </source>
</reference>
<name>A0A8I1Y9J8_BRAEL</name>